<gene>
    <name evidence="2" type="ORF">HERI1096_LOCUS24123</name>
</gene>
<dbReference type="SUPFAM" id="SSF52833">
    <property type="entry name" value="Thioredoxin-like"/>
    <property type="match status" value="1"/>
</dbReference>
<sequence length="200" mass="22002">MACKVHVCTNGSCRQLGAHATLVELEELASLVEPTGVCTVAQYNCFGLCGRGPNVSIDWEDGRTEMTSGVRTTDQSLNVIRKATGVQPKPSGSLITRLQELRRVSNWEQMLGKAQEIVDVLDVSSMERRASAPLQLKYDDALAQVDHVLREAPADAHPRRLAEAVRRQVIAARACRPPSPEVEDIFVDDPETWPDDDLAK</sequence>
<name>A0A7S3F2P4_9EUKA</name>
<evidence type="ECO:0000313" key="2">
    <source>
        <dbReference type="EMBL" id="CAE0123421.1"/>
    </source>
</evidence>
<evidence type="ECO:0000256" key="1">
    <source>
        <dbReference type="SAM" id="MobiDB-lite"/>
    </source>
</evidence>
<feature type="compositionally biased region" description="Acidic residues" evidence="1">
    <location>
        <begin position="181"/>
        <end position="200"/>
    </location>
</feature>
<dbReference type="Gene3D" id="3.40.30.10">
    <property type="entry name" value="Glutaredoxin"/>
    <property type="match status" value="1"/>
</dbReference>
<protein>
    <submittedName>
        <fullName evidence="2">Uncharacterized protein</fullName>
    </submittedName>
</protein>
<organism evidence="2">
    <name type="scientific">Haptolina ericina</name>
    <dbReference type="NCBI Taxonomy" id="156174"/>
    <lineage>
        <taxon>Eukaryota</taxon>
        <taxon>Haptista</taxon>
        <taxon>Haptophyta</taxon>
        <taxon>Prymnesiophyceae</taxon>
        <taxon>Prymnesiales</taxon>
        <taxon>Prymnesiaceae</taxon>
        <taxon>Haptolina</taxon>
    </lineage>
</organism>
<reference evidence="2" key="1">
    <citation type="submission" date="2021-01" db="EMBL/GenBank/DDBJ databases">
        <authorList>
            <person name="Corre E."/>
            <person name="Pelletier E."/>
            <person name="Niang G."/>
            <person name="Scheremetjew M."/>
            <person name="Finn R."/>
            <person name="Kale V."/>
            <person name="Holt S."/>
            <person name="Cochrane G."/>
            <person name="Meng A."/>
            <person name="Brown T."/>
            <person name="Cohen L."/>
        </authorList>
    </citation>
    <scope>NUCLEOTIDE SEQUENCE</scope>
    <source>
        <strain evidence="2">CCMP281</strain>
    </source>
</reference>
<dbReference type="AlphaFoldDB" id="A0A7S3F2P4"/>
<dbReference type="EMBL" id="HBHX01043577">
    <property type="protein sequence ID" value="CAE0123421.1"/>
    <property type="molecule type" value="Transcribed_RNA"/>
</dbReference>
<dbReference type="InterPro" id="IPR036249">
    <property type="entry name" value="Thioredoxin-like_sf"/>
</dbReference>
<proteinExistence type="predicted"/>
<feature type="region of interest" description="Disordered" evidence="1">
    <location>
        <begin position="180"/>
        <end position="200"/>
    </location>
</feature>
<dbReference type="CDD" id="cd02980">
    <property type="entry name" value="TRX_Fd_family"/>
    <property type="match status" value="1"/>
</dbReference>
<accession>A0A7S3F2P4</accession>